<dbReference type="EMBL" id="AGWK01000018">
    <property type="protein sequence ID" value="EHO72850.1"/>
    <property type="molecule type" value="Genomic_DNA"/>
</dbReference>
<dbReference type="InterPro" id="IPR008757">
    <property type="entry name" value="Peptidase_M6-like_domain"/>
</dbReference>
<gene>
    <name evidence="3" type="ORF">HMPREF9140_00610</name>
</gene>
<dbReference type="SUPFAM" id="SSF55486">
    <property type="entry name" value="Metalloproteases ('zincins'), catalytic domain"/>
    <property type="match status" value="1"/>
</dbReference>
<protein>
    <recommendedName>
        <fullName evidence="2">Peptidase M6-like domain-containing protein</fullName>
    </recommendedName>
</protein>
<proteinExistence type="predicted"/>
<dbReference type="GO" id="GO:0008233">
    <property type="term" value="F:peptidase activity"/>
    <property type="evidence" value="ECO:0007669"/>
    <property type="project" value="InterPro"/>
</dbReference>
<accession>H1Q122</accession>
<keyword evidence="1" id="KW-0732">Signal</keyword>
<keyword evidence="4" id="KW-1185">Reference proteome</keyword>
<feature type="domain" description="Peptidase M6-like" evidence="2">
    <location>
        <begin position="132"/>
        <end position="375"/>
    </location>
</feature>
<organism evidence="3 4">
    <name type="scientific">Prevotella micans F0438</name>
    <dbReference type="NCBI Taxonomy" id="883158"/>
    <lineage>
        <taxon>Bacteria</taxon>
        <taxon>Pseudomonadati</taxon>
        <taxon>Bacteroidota</taxon>
        <taxon>Bacteroidia</taxon>
        <taxon>Bacteroidales</taxon>
        <taxon>Prevotellaceae</taxon>
        <taxon>Prevotella</taxon>
    </lineage>
</organism>
<comment type="caution">
    <text evidence="3">The sequence shown here is derived from an EMBL/GenBank/DDBJ whole genome shotgun (WGS) entry which is preliminary data.</text>
</comment>
<evidence type="ECO:0000313" key="3">
    <source>
        <dbReference type="EMBL" id="EHO72850.1"/>
    </source>
</evidence>
<dbReference type="PATRIC" id="fig|883158.3.peg.623"/>
<dbReference type="STRING" id="883158.HMPREF9140_00610"/>
<evidence type="ECO:0000313" key="4">
    <source>
        <dbReference type="Proteomes" id="UP000016023"/>
    </source>
</evidence>
<reference evidence="3 4" key="1">
    <citation type="submission" date="2011-12" db="EMBL/GenBank/DDBJ databases">
        <title>The Genome Sequence of Prevotella micans F0438.</title>
        <authorList>
            <consortium name="The Broad Institute Genome Sequencing Platform"/>
            <person name="Earl A."/>
            <person name="Ward D."/>
            <person name="Feldgarden M."/>
            <person name="Gevers D."/>
            <person name="Izard J."/>
            <person name="Baranova O.V."/>
            <person name="Blanton J.M."/>
            <person name="Wade W.G."/>
            <person name="Dewhirst F.E."/>
            <person name="Young S.K."/>
            <person name="Zeng Q."/>
            <person name="Gargeya S."/>
            <person name="Fitzgerald M."/>
            <person name="Haas B."/>
            <person name="Abouelleil A."/>
            <person name="Alvarado L."/>
            <person name="Arachchi H.M."/>
            <person name="Berlin A."/>
            <person name="Chapman S.B."/>
            <person name="Gearin G."/>
            <person name="Goldberg J."/>
            <person name="Griggs A."/>
            <person name="Gujja S."/>
            <person name="Hansen M."/>
            <person name="Heiman D."/>
            <person name="Howarth C."/>
            <person name="Larimer J."/>
            <person name="Lui A."/>
            <person name="MacDonald P.J.P."/>
            <person name="McCowen C."/>
            <person name="Montmayeur A."/>
            <person name="Murphy C."/>
            <person name="Neiman D."/>
            <person name="Pearson M."/>
            <person name="Priest M."/>
            <person name="Roberts A."/>
            <person name="Saif S."/>
            <person name="Shea T."/>
            <person name="Sisk P."/>
            <person name="Stolte C."/>
            <person name="Sykes S."/>
            <person name="Wortman J."/>
            <person name="Nusbaum C."/>
            <person name="Birren B."/>
        </authorList>
    </citation>
    <scope>NUCLEOTIDE SEQUENCE [LARGE SCALE GENOMIC DNA]</scope>
    <source>
        <strain evidence="3 4">F0438</strain>
    </source>
</reference>
<dbReference type="RefSeq" id="WP_006951663.1">
    <property type="nucleotide sequence ID" value="NZ_JH594521.1"/>
</dbReference>
<dbReference type="PANTHER" id="PTHR41775:SF1">
    <property type="entry name" value="PEPTIDASE M6-LIKE DOMAIN-CONTAINING PROTEIN"/>
    <property type="match status" value="1"/>
</dbReference>
<dbReference type="NCBIfam" id="TIGR03296">
    <property type="entry name" value="M6dom_TIGR03296"/>
    <property type="match status" value="1"/>
</dbReference>
<evidence type="ECO:0000259" key="2">
    <source>
        <dbReference type="Pfam" id="PF05547"/>
    </source>
</evidence>
<dbReference type="GO" id="GO:0006508">
    <property type="term" value="P:proteolysis"/>
    <property type="evidence" value="ECO:0007669"/>
    <property type="project" value="InterPro"/>
</dbReference>
<dbReference type="eggNOG" id="COG4412">
    <property type="taxonomic scope" value="Bacteria"/>
</dbReference>
<feature type="chain" id="PRO_5003553653" description="Peptidase M6-like domain-containing protein" evidence="1">
    <location>
        <begin position="22"/>
        <end position="585"/>
    </location>
</feature>
<feature type="signal peptide" evidence="1">
    <location>
        <begin position="1"/>
        <end position="21"/>
    </location>
</feature>
<sequence length="585" mass="65014">MKKNLLMLCFLACAIVGRAVKADPTPVVFVQPDGTQLTVFQHGDEHFSWQTTIDGVLLTQVGRAFYVARVEKNGELKASAMLAHETNARSMAERRLIRAQRPERFYAVAEKQEHRKIGIGSPWVAYFPHTGTPKVLTILVQFSDTTFSSPNPQRSFNDFFNATGVMPNYTLNEQRNHGSVGRYFNEMSGGKFKPQFDVVGPVTLNKPSAYYGHDEGSFKDSRIDELIRDASSAVNSQVNFGDYDSNNDGYVDLVMIVYAGYSQGSSGNRDDIWPKAGMGSSFQIGGKTINRYCVTSELNYSPTRKFQSPPNKRISGIGLACHEFSHTMGLPDFYPYNAGAQINNQAMEYWDLMDNGEYTDNGYTPTPYTPWEKEVMGWQQIQTLSDTPAAVTLQSGEARKVNSANEGEYLILHNIQNTGWASKMRGHGLLVYRVDYGLTEVNMNDHVNDFPGRPGMTIVPADGLLITAYDVKTSGNPNGHYTSNEFLDSHAGDPFPGTSGVNSLTNVTLNKSTLQKPILNINEDVSTGVITFNFLNNTPSGIDNTTIEKFDNNRFYTLDGRFVGFDSSVLPKGIYIRGNKKFVKK</sequence>
<dbReference type="HOGENOM" id="CLU_016256_0_0_10"/>
<dbReference type="PANTHER" id="PTHR41775">
    <property type="entry name" value="SECRETED PROTEIN-RELATED"/>
    <property type="match status" value="1"/>
</dbReference>
<dbReference type="Pfam" id="PF05547">
    <property type="entry name" value="Peptidase_M6"/>
    <property type="match status" value="1"/>
</dbReference>
<dbReference type="Proteomes" id="UP000016023">
    <property type="component" value="Unassembled WGS sequence"/>
</dbReference>
<name>H1Q122_9BACT</name>
<evidence type="ECO:0000256" key="1">
    <source>
        <dbReference type="SAM" id="SignalP"/>
    </source>
</evidence>
<dbReference type="AlphaFoldDB" id="H1Q122"/>